<name>A0ABD2ZKJ6_9GENT</name>
<organism evidence="1 2">
    <name type="scientific">Cinchona calisaya</name>
    <dbReference type="NCBI Taxonomy" id="153742"/>
    <lineage>
        <taxon>Eukaryota</taxon>
        <taxon>Viridiplantae</taxon>
        <taxon>Streptophyta</taxon>
        <taxon>Embryophyta</taxon>
        <taxon>Tracheophyta</taxon>
        <taxon>Spermatophyta</taxon>
        <taxon>Magnoliopsida</taxon>
        <taxon>eudicotyledons</taxon>
        <taxon>Gunneridae</taxon>
        <taxon>Pentapetalae</taxon>
        <taxon>asterids</taxon>
        <taxon>lamiids</taxon>
        <taxon>Gentianales</taxon>
        <taxon>Rubiaceae</taxon>
        <taxon>Cinchonoideae</taxon>
        <taxon>Cinchoneae</taxon>
        <taxon>Cinchona</taxon>
    </lineage>
</organism>
<proteinExistence type="predicted"/>
<keyword evidence="2" id="KW-1185">Reference proteome</keyword>
<protein>
    <submittedName>
        <fullName evidence="1">Uncharacterized protein</fullName>
    </submittedName>
</protein>
<dbReference type="Proteomes" id="UP001630127">
    <property type="component" value="Unassembled WGS sequence"/>
</dbReference>
<dbReference type="AlphaFoldDB" id="A0ABD2ZKJ6"/>
<reference evidence="1 2" key="1">
    <citation type="submission" date="2024-11" db="EMBL/GenBank/DDBJ databases">
        <title>A near-complete genome assembly of Cinchona calisaya.</title>
        <authorList>
            <person name="Lian D.C."/>
            <person name="Zhao X.W."/>
            <person name="Wei L."/>
        </authorList>
    </citation>
    <scope>NUCLEOTIDE SEQUENCE [LARGE SCALE GENOMIC DNA]</scope>
    <source>
        <tissue evidence="1">Nenye</tissue>
    </source>
</reference>
<comment type="caution">
    <text evidence="1">The sequence shown here is derived from an EMBL/GenBank/DDBJ whole genome shotgun (WGS) entry which is preliminary data.</text>
</comment>
<gene>
    <name evidence="1" type="ORF">ACH5RR_018080</name>
</gene>
<accession>A0ABD2ZKJ6</accession>
<evidence type="ECO:0000313" key="1">
    <source>
        <dbReference type="EMBL" id="KAL3519931.1"/>
    </source>
</evidence>
<evidence type="ECO:0000313" key="2">
    <source>
        <dbReference type="Proteomes" id="UP001630127"/>
    </source>
</evidence>
<dbReference type="EMBL" id="JBJUIK010000008">
    <property type="protein sequence ID" value="KAL3519931.1"/>
    <property type="molecule type" value="Genomic_DNA"/>
</dbReference>
<sequence>MREASWLSIGPSLRIHLHHPLSCRCYNLDCRDVVELPMSMLHMRNCRCGASAWVDQSSNHNHEVVYGANTMLDVSSSSINPEFLEGGGIGGGVNWSRLAWVCQIEGIQVNGIGRSEYEAGRRSRLRDLGLGEWRSRGEGGWGRRIWAGSNGQSKTLGKGVG</sequence>